<evidence type="ECO:0000256" key="3">
    <source>
        <dbReference type="SAM" id="Phobius"/>
    </source>
</evidence>
<sequence>MYGEILRTLLNRPVQSERDVRIFALRVAMVCFVLAMLADTALQLIAFHGWLNLFRGWAITIFVVALVAYPLGVYIGTTRLEHHRTKTKLNEQSLADSLTGLRSRSSLPVDYDAISDASRLLILVSIDRFKAVNERYGHVVGDRVLIRAARLIAEELANLGRIYRTDGTEFVVLASGCTVAEAKTQVLALLARFESSNFGTLEKPISLTASAGIAEVSQATTFTQAFAAVDAALDSAKATGRSRVCLASEPATPGLVEGDEVVWNSDLPPLPKRGRASRS</sequence>
<dbReference type="EC" id="2.7.7.65" evidence="1"/>
<comment type="catalytic activity">
    <reaction evidence="2">
        <text>2 GTP = 3',3'-c-di-GMP + 2 diphosphate</text>
        <dbReference type="Rhea" id="RHEA:24898"/>
        <dbReference type="ChEBI" id="CHEBI:33019"/>
        <dbReference type="ChEBI" id="CHEBI:37565"/>
        <dbReference type="ChEBI" id="CHEBI:58805"/>
        <dbReference type="EC" id="2.7.7.65"/>
    </reaction>
</comment>
<dbReference type="GO" id="GO:0005886">
    <property type="term" value="C:plasma membrane"/>
    <property type="evidence" value="ECO:0007669"/>
    <property type="project" value="TreeGrafter"/>
</dbReference>
<dbReference type="InterPro" id="IPR000160">
    <property type="entry name" value="GGDEF_dom"/>
</dbReference>
<accession>A0A1I4QX83</accession>
<feature type="transmembrane region" description="Helical" evidence="3">
    <location>
        <begin position="20"/>
        <end position="45"/>
    </location>
</feature>
<dbReference type="InterPro" id="IPR043128">
    <property type="entry name" value="Rev_trsase/Diguanyl_cyclase"/>
</dbReference>
<feature type="transmembrane region" description="Helical" evidence="3">
    <location>
        <begin position="57"/>
        <end position="76"/>
    </location>
</feature>
<keyword evidence="3" id="KW-0472">Membrane</keyword>
<evidence type="ECO:0000256" key="2">
    <source>
        <dbReference type="ARBA" id="ARBA00034247"/>
    </source>
</evidence>
<keyword evidence="3" id="KW-0812">Transmembrane</keyword>
<organism evidence="5 6">
    <name type="scientific">Pleomorphomonas diazotrophica</name>
    <dbReference type="NCBI Taxonomy" id="1166257"/>
    <lineage>
        <taxon>Bacteria</taxon>
        <taxon>Pseudomonadati</taxon>
        <taxon>Pseudomonadota</taxon>
        <taxon>Alphaproteobacteria</taxon>
        <taxon>Hyphomicrobiales</taxon>
        <taxon>Pleomorphomonadaceae</taxon>
        <taxon>Pleomorphomonas</taxon>
    </lineage>
</organism>
<comment type="caution">
    <text evidence="5">The sequence shown here is derived from an EMBL/GenBank/DDBJ whole genome shotgun (WGS) entry which is preliminary data.</text>
</comment>
<dbReference type="SUPFAM" id="SSF55073">
    <property type="entry name" value="Nucleotide cyclase"/>
    <property type="match status" value="1"/>
</dbReference>
<gene>
    <name evidence="5" type="ORF">CXZ10_02980</name>
</gene>
<dbReference type="OrthoDB" id="9812260at2"/>
<proteinExistence type="predicted"/>
<dbReference type="Pfam" id="PF00990">
    <property type="entry name" value="GGDEF"/>
    <property type="match status" value="1"/>
</dbReference>
<dbReference type="GO" id="GO:0043709">
    <property type="term" value="P:cell adhesion involved in single-species biofilm formation"/>
    <property type="evidence" value="ECO:0007669"/>
    <property type="project" value="TreeGrafter"/>
</dbReference>
<dbReference type="AlphaFoldDB" id="A0A1I4QX83"/>
<feature type="domain" description="GGDEF" evidence="4">
    <location>
        <begin position="117"/>
        <end position="249"/>
    </location>
</feature>
<dbReference type="PANTHER" id="PTHR45138:SF9">
    <property type="entry name" value="DIGUANYLATE CYCLASE DGCM-RELATED"/>
    <property type="match status" value="1"/>
</dbReference>
<dbReference type="NCBIfam" id="TIGR00254">
    <property type="entry name" value="GGDEF"/>
    <property type="match status" value="1"/>
</dbReference>
<name>A0A1I4QX83_9HYPH</name>
<keyword evidence="6" id="KW-1185">Reference proteome</keyword>
<dbReference type="EMBL" id="PJNW01000002">
    <property type="protein sequence ID" value="PKR90359.1"/>
    <property type="molecule type" value="Genomic_DNA"/>
</dbReference>
<dbReference type="GO" id="GO:0052621">
    <property type="term" value="F:diguanylate cyclase activity"/>
    <property type="evidence" value="ECO:0007669"/>
    <property type="project" value="UniProtKB-EC"/>
</dbReference>
<keyword evidence="3" id="KW-1133">Transmembrane helix</keyword>
<dbReference type="PROSITE" id="PS50887">
    <property type="entry name" value="GGDEF"/>
    <property type="match status" value="1"/>
</dbReference>
<protein>
    <recommendedName>
        <fullName evidence="1">diguanylate cyclase</fullName>
        <ecNumber evidence="1">2.7.7.65</ecNumber>
    </recommendedName>
</protein>
<dbReference type="GO" id="GO:1902201">
    <property type="term" value="P:negative regulation of bacterial-type flagellum-dependent cell motility"/>
    <property type="evidence" value="ECO:0007669"/>
    <property type="project" value="TreeGrafter"/>
</dbReference>
<dbReference type="InterPro" id="IPR050469">
    <property type="entry name" value="Diguanylate_Cyclase"/>
</dbReference>
<dbReference type="InterPro" id="IPR029787">
    <property type="entry name" value="Nucleotide_cyclase"/>
</dbReference>
<dbReference type="Gene3D" id="3.30.70.270">
    <property type="match status" value="1"/>
</dbReference>
<evidence type="ECO:0000313" key="6">
    <source>
        <dbReference type="Proteomes" id="UP000233491"/>
    </source>
</evidence>
<evidence type="ECO:0000259" key="4">
    <source>
        <dbReference type="PROSITE" id="PS50887"/>
    </source>
</evidence>
<dbReference type="SMART" id="SM00267">
    <property type="entry name" value="GGDEF"/>
    <property type="match status" value="1"/>
</dbReference>
<dbReference type="PANTHER" id="PTHR45138">
    <property type="entry name" value="REGULATORY COMPONENTS OF SENSORY TRANSDUCTION SYSTEM"/>
    <property type="match status" value="1"/>
</dbReference>
<reference evidence="5 6" key="1">
    <citation type="submission" date="2017-12" db="EMBL/GenBank/DDBJ databases">
        <title>Anaerobic carbon monoxide metabolism by Pleomorphomonas carboxyditropha sp. nov., a new mesophilic hydrogenogenic carboxidotroph.</title>
        <authorList>
            <person name="Esquivel-Elizondo S."/>
            <person name="Krajmalnik-Brown R."/>
        </authorList>
    </citation>
    <scope>NUCLEOTIDE SEQUENCE [LARGE SCALE GENOMIC DNA]</scope>
    <source>
        <strain evidence="5 6">R5-392</strain>
    </source>
</reference>
<dbReference type="RefSeq" id="WP_101287452.1">
    <property type="nucleotide sequence ID" value="NZ_FOUQ01000001.1"/>
</dbReference>
<evidence type="ECO:0000313" key="5">
    <source>
        <dbReference type="EMBL" id="PKR90359.1"/>
    </source>
</evidence>
<dbReference type="CDD" id="cd01949">
    <property type="entry name" value="GGDEF"/>
    <property type="match status" value="1"/>
</dbReference>
<dbReference type="Proteomes" id="UP000233491">
    <property type="component" value="Unassembled WGS sequence"/>
</dbReference>
<evidence type="ECO:0000256" key="1">
    <source>
        <dbReference type="ARBA" id="ARBA00012528"/>
    </source>
</evidence>